<gene>
    <name evidence="1" type="ORF">UAO_00095</name>
</gene>
<evidence type="ECO:0000313" key="1">
    <source>
        <dbReference type="EMBL" id="EOH94055.1"/>
    </source>
</evidence>
<dbReference type="InterPro" id="IPR011990">
    <property type="entry name" value="TPR-like_helical_dom_sf"/>
</dbReference>
<proteinExistence type="predicted"/>
<name>A0ABP2UUE5_9ENTE</name>
<accession>A0ABP2UUE5</accession>
<dbReference type="EMBL" id="AJAN01000003">
    <property type="protein sequence ID" value="EOH94055.1"/>
    <property type="molecule type" value="Genomic_DNA"/>
</dbReference>
<organism evidence="1 2">
    <name type="scientific">Enterococcus villorum ATCC 700913</name>
    <dbReference type="NCBI Taxonomy" id="1158604"/>
    <lineage>
        <taxon>Bacteria</taxon>
        <taxon>Bacillati</taxon>
        <taxon>Bacillota</taxon>
        <taxon>Bacilli</taxon>
        <taxon>Lactobacillales</taxon>
        <taxon>Enterococcaceae</taxon>
        <taxon>Enterococcus</taxon>
    </lineage>
</organism>
<reference evidence="1 2" key="1">
    <citation type="submission" date="2013-02" db="EMBL/GenBank/DDBJ databases">
        <title>The Genome Sequence of Enterococcus villorum ATCC_700913.</title>
        <authorList>
            <consortium name="The Broad Institute Genome Sequencing Platform"/>
            <consortium name="The Broad Institute Genome Sequencing Center for Infectious Disease"/>
            <person name="Earl A.M."/>
            <person name="Gilmore M.S."/>
            <person name="Lebreton F."/>
            <person name="Walker B."/>
            <person name="Young S.K."/>
            <person name="Zeng Q."/>
            <person name="Gargeya S."/>
            <person name="Fitzgerald M."/>
            <person name="Haas B."/>
            <person name="Abouelleil A."/>
            <person name="Alvarado L."/>
            <person name="Arachchi H.M."/>
            <person name="Berlin A.M."/>
            <person name="Chapman S.B."/>
            <person name="Dewar J."/>
            <person name="Goldberg J."/>
            <person name="Griggs A."/>
            <person name="Gujja S."/>
            <person name="Hansen M."/>
            <person name="Howarth C."/>
            <person name="Imamovic A."/>
            <person name="Larimer J."/>
            <person name="McCowan C."/>
            <person name="Murphy C."/>
            <person name="Neiman D."/>
            <person name="Pearson M."/>
            <person name="Priest M."/>
            <person name="Roberts A."/>
            <person name="Saif S."/>
            <person name="Shea T."/>
            <person name="Sisk P."/>
            <person name="Sykes S."/>
            <person name="Wortman J."/>
            <person name="Nusbaum C."/>
            <person name="Birren B."/>
        </authorList>
    </citation>
    <scope>NUCLEOTIDE SEQUENCE [LARGE SCALE GENOMIC DNA]</scope>
    <source>
        <strain evidence="1 2">ATCC 700913</strain>
    </source>
</reference>
<dbReference type="Gene3D" id="1.25.40.10">
    <property type="entry name" value="Tetratricopeptide repeat domain"/>
    <property type="match status" value="1"/>
</dbReference>
<protein>
    <submittedName>
        <fullName evidence="1">Uncharacterized protein</fullName>
    </submittedName>
</protein>
<comment type="caution">
    <text evidence="1">The sequence shown here is derived from an EMBL/GenBank/DDBJ whole genome shotgun (WGS) entry which is preliminary data.</text>
</comment>
<keyword evidence="2" id="KW-1185">Reference proteome</keyword>
<sequence>MRLLNYSKQKIRQHIEGDWESPTVRTQYVNYLLEKKLYEEAEEVLKESITLDSNLPHLILLHRYSLKNLYHKLGRKEEYIHQMKRLLIENETVDMTLIHQLKKNCAPMEWENIQEQLFKDLSNHAGVSLLYLQEKRYDLLLDYVLETPGLTEANRYFDLLKEQTPEALLQKYEYELRKMARTTTSRPHYQKIALYIEKMATLPNSMISVHLLIKELKEKYTRRKSLIQILEQLEKRI</sequence>
<evidence type="ECO:0000313" key="2">
    <source>
        <dbReference type="Proteomes" id="UP000013866"/>
    </source>
</evidence>
<dbReference type="Proteomes" id="UP000013866">
    <property type="component" value="Unassembled WGS sequence"/>
</dbReference>